<comment type="caution">
    <text evidence="1">The sequence shown here is derived from an EMBL/GenBank/DDBJ whole genome shotgun (WGS) entry which is preliminary data.</text>
</comment>
<accession>A0AAV6URS1</accession>
<name>A0AAV6URS1_9ARAC</name>
<evidence type="ECO:0000313" key="1">
    <source>
        <dbReference type="EMBL" id="KAG8185986.1"/>
    </source>
</evidence>
<keyword evidence="2" id="KW-1185">Reference proteome</keyword>
<reference evidence="1 2" key="1">
    <citation type="journal article" date="2022" name="Nat. Ecol. Evol.">
        <title>A masculinizing supergene underlies an exaggerated male reproductive morph in a spider.</title>
        <authorList>
            <person name="Hendrickx F."/>
            <person name="De Corte Z."/>
            <person name="Sonet G."/>
            <person name="Van Belleghem S.M."/>
            <person name="Kostlbacher S."/>
            <person name="Vangestel C."/>
        </authorList>
    </citation>
    <scope>NUCLEOTIDE SEQUENCE [LARGE SCALE GENOMIC DNA]</scope>
    <source>
        <strain evidence="1">W744_W776</strain>
    </source>
</reference>
<proteinExistence type="predicted"/>
<gene>
    <name evidence="1" type="ORF">JTE90_027658</name>
</gene>
<dbReference type="Gene3D" id="3.80.10.10">
    <property type="entry name" value="Ribonuclease Inhibitor"/>
    <property type="match status" value="1"/>
</dbReference>
<dbReference type="AlphaFoldDB" id="A0AAV6URS1"/>
<organism evidence="1 2">
    <name type="scientific">Oedothorax gibbosus</name>
    <dbReference type="NCBI Taxonomy" id="931172"/>
    <lineage>
        <taxon>Eukaryota</taxon>
        <taxon>Metazoa</taxon>
        <taxon>Ecdysozoa</taxon>
        <taxon>Arthropoda</taxon>
        <taxon>Chelicerata</taxon>
        <taxon>Arachnida</taxon>
        <taxon>Araneae</taxon>
        <taxon>Araneomorphae</taxon>
        <taxon>Entelegynae</taxon>
        <taxon>Araneoidea</taxon>
        <taxon>Linyphiidae</taxon>
        <taxon>Erigoninae</taxon>
        <taxon>Oedothorax</taxon>
    </lineage>
</organism>
<dbReference type="Proteomes" id="UP000827092">
    <property type="component" value="Unassembled WGS sequence"/>
</dbReference>
<dbReference type="EMBL" id="JAFNEN010000317">
    <property type="protein sequence ID" value="KAG8185986.1"/>
    <property type="molecule type" value="Genomic_DNA"/>
</dbReference>
<protein>
    <submittedName>
        <fullName evidence="1">Uncharacterized protein</fullName>
    </submittedName>
</protein>
<dbReference type="InterPro" id="IPR032675">
    <property type="entry name" value="LRR_dom_sf"/>
</dbReference>
<dbReference type="SUPFAM" id="SSF52047">
    <property type="entry name" value="RNI-like"/>
    <property type="match status" value="1"/>
</dbReference>
<evidence type="ECO:0000313" key="2">
    <source>
        <dbReference type="Proteomes" id="UP000827092"/>
    </source>
</evidence>
<sequence length="497" mass="56145">MGSVADPSTTARWSAAMKSDKIVPQWSLKQSCLCTVKDSILGWSRGRKNSVCSQSNNENPFLEYPIDLKHELLNHLLRLKPTGRELLKAAELLVTSGIPSFDLSALDDCKFSDVHGILDILIRTGGCLKELILAGQWMYHETSSTLLQELLRSIPNLRYLKLQHTTKDGHELEVALKHCPQLKRLEILHPSVDESEIDNLVRAIEEDPESYSFAKNTLTEMRLPSSVTGKSILQLLKALPNLEYISCTYLDQIIDELEDIEDAPYWKQRASSLLGIHVSQPVCEDTPGLLVDWFPNLEEVSLEVQEGMELQPLAKLTKLKSLELKNSHTISLSYMDEVLPLLTACGQNLLSLSLERFDVIDLTKTATYCPNLRSFSAQWFTILSTTMGRGSKNLNPFLNLRYLRLRPRVNRKVTPEACEILLTNSQCLKHLEFYCSYGLTDALVTKLLKTNQFNNLRTLLLRHGHGLSSNGVLQITRSALNLRVWDVGMIYTKPINT</sequence>